<dbReference type="OMA" id="APPMASH"/>
<evidence type="ECO:0000313" key="7">
    <source>
        <dbReference type="Proteomes" id="UP000006727"/>
    </source>
</evidence>
<dbReference type="Gramene" id="Pp3c9_12290V3.1">
    <property type="protein sequence ID" value="PAC:32912545.CDS.1"/>
    <property type="gene ID" value="Pp3c9_12290"/>
</dbReference>
<evidence type="ECO:0000256" key="1">
    <source>
        <dbReference type="ARBA" id="ARBA00010834"/>
    </source>
</evidence>
<dbReference type="GeneID" id="112287031"/>
<name>A0A2K1K2W2_PHYPA</name>
<dbReference type="STRING" id="3218.A0A2K1K2W2"/>
<gene>
    <name evidence="6" type="primary">LOC112287031</name>
    <name evidence="5" type="ORF">PHYPA_012595</name>
</gene>
<dbReference type="NCBIfam" id="TIGR04560">
    <property type="entry name" value="ribo_THX"/>
    <property type="match status" value="1"/>
</dbReference>
<accession>A0A2K1K2W2</accession>
<dbReference type="EMBL" id="ABEU02000009">
    <property type="protein sequence ID" value="PNR48122.1"/>
    <property type="molecule type" value="Genomic_DNA"/>
</dbReference>
<dbReference type="RefSeq" id="XP_024385399.1">
    <property type="nucleotide sequence ID" value="XM_024529631.2"/>
</dbReference>
<evidence type="ECO:0000256" key="4">
    <source>
        <dbReference type="SAM" id="MobiDB-lite"/>
    </source>
</evidence>
<evidence type="ECO:0000256" key="3">
    <source>
        <dbReference type="ARBA" id="ARBA00023274"/>
    </source>
</evidence>
<dbReference type="PANTHER" id="PTHR34550:SF2">
    <property type="entry name" value="SMALL RIBOSOMAL SUBUNIT PROTEIN BTHXC"/>
    <property type="match status" value="1"/>
</dbReference>
<evidence type="ECO:0000256" key="2">
    <source>
        <dbReference type="ARBA" id="ARBA00022980"/>
    </source>
</evidence>
<reference evidence="6" key="3">
    <citation type="submission" date="2020-12" db="UniProtKB">
        <authorList>
            <consortium name="EnsemblPlants"/>
        </authorList>
    </citation>
    <scope>IDENTIFICATION</scope>
</reference>
<dbReference type="EnsemblPlants" id="Pp3c9_12290V3.2">
    <property type="protein sequence ID" value="PAC:32912546.CDS.1"/>
    <property type="gene ID" value="Pp3c9_12290"/>
</dbReference>
<reference evidence="5 7" key="1">
    <citation type="journal article" date="2008" name="Science">
        <title>The Physcomitrella genome reveals evolutionary insights into the conquest of land by plants.</title>
        <authorList>
            <person name="Rensing S."/>
            <person name="Lang D."/>
            <person name="Zimmer A."/>
            <person name="Terry A."/>
            <person name="Salamov A."/>
            <person name="Shapiro H."/>
            <person name="Nishiyama T."/>
            <person name="Perroud P.-F."/>
            <person name="Lindquist E."/>
            <person name="Kamisugi Y."/>
            <person name="Tanahashi T."/>
            <person name="Sakakibara K."/>
            <person name="Fujita T."/>
            <person name="Oishi K."/>
            <person name="Shin-I T."/>
            <person name="Kuroki Y."/>
            <person name="Toyoda A."/>
            <person name="Suzuki Y."/>
            <person name="Hashimoto A."/>
            <person name="Yamaguchi K."/>
            <person name="Sugano A."/>
            <person name="Kohara Y."/>
            <person name="Fujiyama A."/>
            <person name="Anterola A."/>
            <person name="Aoki S."/>
            <person name="Ashton N."/>
            <person name="Barbazuk W.B."/>
            <person name="Barker E."/>
            <person name="Bennetzen J."/>
            <person name="Bezanilla M."/>
            <person name="Blankenship R."/>
            <person name="Cho S.H."/>
            <person name="Dutcher S."/>
            <person name="Estelle M."/>
            <person name="Fawcett J.A."/>
            <person name="Gundlach H."/>
            <person name="Hanada K."/>
            <person name="Heyl A."/>
            <person name="Hicks K.A."/>
            <person name="Hugh J."/>
            <person name="Lohr M."/>
            <person name="Mayer K."/>
            <person name="Melkozernov A."/>
            <person name="Murata T."/>
            <person name="Nelson D."/>
            <person name="Pils B."/>
            <person name="Prigge M."/>
            <person name="Reiss B."/>
            <person name="Renner T."/>
            <person name="Rombauts S."/>
            <person name="Rushton P."/>
            <person name="Sanderfoot A."/>
            <person name="Schween G."/>
            <person name="Shiu S.-H."/>
            <person name="Stueber K."/>
            <person name="Theodoulou F.L."/>
            <person name="Tu H."/>
            <person name="Van de Peer Y."/>
            <person name="Verrier P.J."/>
            <person name="Waters E."/>
            <person name="Wood A."/>
            <person name="Yang L."/>
            <person name="Cove D."/>
            <person name="Cuming A."/>
            <person name="Hasebe M."/>
            <person name="Lucas S."/>
            <person name="Mishler D.B."/>
            <person name="Reski R."/>
            <person name="Grigoriev I."/>
            <person name="Quatrano R.S."/>
            <person name="Boore J.L."/>
        </authorList>
    </citation>
    <scope>NUCLEOTIDE SEQUENCE [LARGE SCALE GENOMIC DNA]</scope>
    <source>
        <strain evidence="6 7">cv. Gransden 2004</strain>
    </source>
</reference>
<organism evidence="5">
    <name type="scientific">Physcomitrium patens</name>
    <name type="common">Spreading-leaved earth moss</name>
    <name type="synonym">Physcomitrella patens</name>
    <dbReference type="NCBI Taxonomy" id="3218"/>
    <lineage>
        <taxon>Eukaryota</taxon>
        <taxon>Viridiplantae</taxon>
        <taxon>Streptophyta</taxon>
        <taxon>Embryophyta</taxon>
        <taxon>Bryophyta</taxon>
        <taxon>Bryophytina</taxon>
        <taxon>Bryopsida</taxon>
        <taxon>Funariidae</taxon>
        <taxon>Funariales</taxon>
        <taxon>Funariaceae</taxon>
        <taxon>Physcomitrium</taxon>
    </lineage>
</organism>
<evidence type="ECO:0000313" key="5">
    <source>
        <dbReference type="EMBL" id="PNR48122.1"/>
    </source>
</evidence>
<dbReference type="GO" id="GO:0005840">
    <property type="term" value="C:ribosome"/>
    <property type="evidence" value="ECO:0007669"/>
    <property type="project" value="UniProtKB-KW"/>
</dbReference>
<sequence length="109" mass="11479">MAMASLVVVPSSLSCSSSTFFTALPLLSNIAASASSCVSVSLPAIVCGRGDRRTAKGKRARGSFGNCRPKDSSKGTGLAVTPLPPRTKKEVEDTEFINVEIDESLFNRQ</sequence>
<reference evidence="5 7" key="2">
    <citation type="journal article" date="2018" name="Plant J.">
        <title>The Physcomitrella patens chromosome-scale assembly reveals moss genome structure and evolution.</title>
        <authorList>
            <person name="Lang D."/>
            <person name="Ullrich K.K."/>
            <person name="Murat F."/>
            <person name="Fuchs J."/>
            <person name="Jenkins J."/>
            <person name="Haas F.B."/>
            <person name="Piednoel M."/>
            <person name="Gundlach H."/>
            <person name="Van Bel M."/>
            <person name="Meyberg R."/>
            <person name="Vives C."/>
            <person name="Morata J."/>
            <person name="Symeonidi A."/>
            <person name="Hiss M."/>
            <person name="Muchero W."/>
            <person name="Kamisugi Y."/>
            <person name="Saleh O."/>
            <person name="Blanc G."/>
            <person name="Decker E.L."/>
            <person name="van Gessel N."/>
            <person name="Grimwood J."/>
            <person name="Hayes R.D."/>
            <person name="Graham S.W."/>
            <person name="Gunter L.E."/>
            <person name="McDaniel S.F."/>
            <person name="Hoernstein S.N.W."/>
            <person name="Larsson A."/>
            <person name="Li F.W."/>
            <person name="Perroud P.F."/>
            <person name="Phillips J."/>
            <person name="Ranjan P."/>
            <person name="Rokshar D.S."/>
            <person name="Rothfels C.J."/>
            <person name="Schneider L."/>
            <person name="Shu S."/>
            <person name="Stevenson D.W."/>
            <person name="Thummler F."/>
            <person name="Tillich M."/>
            <person name="Villarreal Aguilar J.C."/>
            <person name="Widiez T."/>
            <person name="Wong G.K."/>
            <person name="Wymore A."/>
            <person name="Zhang Y."/>
            <person name="Zimmer A.D."/>
            <person name="Quatrano R.S."/>
            <person name="Mayer K.F.X."/>
            <person name="Goodstein D."/>
            <person name="Casacuberta J.M."/>
            <person name="Vandepoele K."/>
            <person name="Reski R."/>
            <person name="Cuming A.C."/>
            <person name="Tuskan G.A."/>
            <person name="Maumus F."/>
            <person name="Salse J."/>
            <person name="Schmutz J."/>
            <person name="Rensing S.A."/>
        </authorList>
    </citation>
    <scope>NUCLEOTIDE SEQUENCE [LARGE SCALE GENOMIC DNA]</scope>
    <source>
        <strain evidence="6 7">cv. Gransden 2004</strain>
    </source>
</reference>
<dbReference type="Proteomes" id="UP000006727">
    <property type="component" value="Chromosome 9"/>
</dbReference>
<dbReference type="Pfam" id="PF17067">
    <property type="entry name" value="RPS31"/>
    <property type="match status" value="1"/>
</dbReference>
<dbReference type="Gramene" id="Pp3c9_12290V3.2">
    <property type="protein sequence ID" value="PAC:32912546.CDS.1"/>
    <property type="gene ID" value="Pp3c9_12290"/>
</dbReference>
<dbReference type="OrthoDB" id="694979at2759"/>
<dbReference type="InterPro" id="IPR044695">
    <property type="entry name" value="Ribosomal_bTHXc/bTHXc_plant"/>
</dbReference>
<keyword evidence="2" id="KW-0689">Ribosomal protein</keyword>
<comment type="similarity">
    <text evidence="1">Belongs to the bacterial ribosomal protein bTHX family.</text>
</comment>
<protein>
    <recommendedName>
        <fullName evidence="8">30S ribosomal protein</fullName>
    </recommendedName>
</protein>
<dbReference type="InterPro" id="IPR030826">
    <property type="entry name" value="Ribosomal_bTHX/bTHXc/bTHXm"/>
</dbReference>
<proteinExistence type="inferred from homology"/>
<evidence type="ECO:0008006" key="8">
    <source>
        <dbReference type="Google" id="ProtNLM"/>
    </source>
</evidence>
<evidence type="ECO:0000313" key="6">
    <source>
        <dbReference type="EnsemblPlants" id="PAC:32912545.CDS.1"/>
    </source>
</evidence>
<feature type="region of interest" description="Disordered" evidence="4">
    <location>
        <begin position="55"/>
        <end position="89"/>
    </location>
</feature>
<keyword evidence="3" id="KW-0687">Ribonucleoprotein</keyword>
<dbReference type="PaxDb" id="3218-PP1S29_213V6.1"/>
<dbReference type="PANTHER" id="PTHR34550">
    <property type="entry name" value="30S RIBOSOMAL PROTEIN S31, CHLOROPLASTIC"/>
    <property type="match status" value="1"/>
</dbReference>
<dbReference type="GO" id="GO:1990904">
    <property type="term" value="C:ribonucleoprotein complex"/>
    <property type="evidence" value="ECO:0007669"/>
    <property type="project" value="UniProtKB-KW"/>
</dbReference>
<keyword evidence="7" id="KW-1185">Reference proteome</keyword>
<dbReference type="AlphaFoldDB" id="A0A2K1K2W2"/>
<dbReference type="EnsemblPlants" id="Pp3c9_12290V3.1">
    <property type="protein sequence ID" value="PAC:32912545.CDS.1"/>
    <property type="gene ID" value="Pp3c9_12290"/>
</dbReference>